<keyword evidence="1" id="KW-0812">Transmembrane</keyword>
<gene>
    <name evidence="2" type="ORF">ERS852473_02181</name>
</gene>
<keyword evidence="1" id="KW-1133">Transmembrane helix</keyword>
<keyword evidence="3" id="KW-1185">Reference proteome</keyword>
<evidence type="ECO:0000313" key="3">
    <source>
        <dbReference type="Proteomes" id="UP000095488"/>
    </source>
</evidence>
<organism evidence="2 3">
    <name type="scientific">Sarcina ventriculi</name>
    <name type="common">Clostridium ventriculi</name>
    <dbReference type="NCBI Taxonomy" id="1267"/>
    <lineage>
        <taxon>Bacteria</taxon>
        <taxon>Bacillati</taxon>
        <taxon>Bacillota</taxon>
        <taxon>Clostridia</taxon>
        <taxon>Eubacteriales</taxon>
        <taxon>Clostridiaceae</taxon>
        <taxon>Sarcina</taxon>
    </lineage>
</organism>
<dbReference type="EMBL" id="CYZR01000009">
    <property type="protein sequence ID" value="CUO20029.1"/>
    <property type="molecule type" value="Genomic_DNA"/>
</dbReference>
<feature type="transmembrane region" description="Helical" evidence="1">
    <location>
        <begin position="35"/>
        <end position="52"/>
    </location>
</feature>
<feature type="transmembrane region" description="Helical" evidence="1">
    <location>
        <begin position="58"/>
        <end position="76"/>
    </location>
</feature>
<evidence type="ECO:0000256" key="1">
    <source>
        <dbReference type="SAM" id="Phobius"/>
    </source>
</evidence>
<protein>
    <submittedName>
        <fullName evidence="2">Uncharacterized protein</fullName>
    </submittedName>
</protein>
<evidence type="ECO:0000313" key="2">
    <source>
        <dbReference type="EMBL" id="CUO20029.1"/>
    </source>
</evidence>
<dbReference type="RefSeq" id="WP_055260166.1">
    <property type="nucleotide sequence ID" value="NZ_BCMV01000027.1"/>
</dbReference>
<sequence>MPNFFVVNIVNLILLVGVIFYSVKKIGGSRYIRKIEVKSIVAIIIFDFIALILGFTTIIPNIISAVVILYTIFILYKTNKAMKLREKMKQKN</sequence>
<proteinExistence type="predicted"/>
<feature type="transmembrane region" description="Helical" evidence="1">
    <location>
        <begin position="6"/>
        <end position="23"/>
    </location>
</feature>
<keyword evidence="1" id="KW-0472">Membrane</keyword>
<accession>A0ABM9USF6</accession>
<reference evidence="2 3" key="1">
    <citation type="submission" date="2015-09" db="EMBL/GenBank/DDBJ databases">
        <authorList>
            <consortium name="Pathogen Informatics"/>
        </authorList>
    </citation>
    <scope>NUCLEOTIDE SEQUENCE [LARGE SCALE GENOMIC DNA]</scope>
    <source>
        <strain evidence="2 3">2789STDY5834858</strain>
    </source>
</reference>
<comment type="caution">
    <text evidence="2">The sequence shown here is derived from an EMBL/GenBank/DDBJ whole genome shotgun (WGS) entry which is preliminary data.</text>
</comment>
<name>A0ABM9USF6_SARVE</name>
<dbReference type="Proteomes" id="UP000095488">
    <property type="component" value="Unassembled WGS sequence"/>
</dbReference>